<dbReference type="GO" id="GO:0003677">
    <property type="term" value="F:DNA binding"/>
    <property type="evidence" value="ECO:0007669"/>
    <property type="project" value="UniProtKB-KW"/>
</dbReference>
<evidence type="ECO:0000256" key="3">
    <source>
        <dbReference type="ARBA" id="ARBA00023100"/>
    </source>
</evidence>
<dbReference type="STRING" id="28087.Lsai_0553"/>
<sequence>MLIGYARISTTNQNLDSQIDALKKAGCEKIYQDQISGSAINRPALDELIQDIRKDDVLVIWKLDRLGRSFKDLITLVNNLLERGVGLKSLNDPIDTTTAQGRLIFNIFGSLAEFERDLIRERTLAGLEAARLRGKKGGRPAGLSKSAQGKAHSSELLYKEGKLSVAEICMQLDLSKATFYKYLKLRGVSISADNYRARYKPPTSIIIDKDKE</sequence>
<comment type="similarity">
    <text evidence="1">Belongs to the site-specific recombinase resolvase family.</text>
</comment>
<dbReference type="InterPro" id="IPR050639">
    <property type="entry name" value="SSR_resolvase"/>
</dbReference>
<dbReference type="Pfam" id="PF00239">
    <property type="entry name" value="Resolvase"/>
    <property type="match status" value="1"/>
</dbReference>
<feature type="domain" description="Resolvase/invertase-type recombinase catalytic" evidence="6">
    <location>
        <begin position="1"/>
        <end position="134"/>
    </location>
</feature>
<protein>
    <submittedName>
        <fullName evidence="7">Site-specific DNA recombinase, e14 prophage</fullName>
    </submittedName>
</protein>
<dbReference type="AlphaFoldDB" id="A0A0W0YS07"/>
<dbReference type="eggNOG" id="COG1961">
    <property type="taxonomic scope" value="Bacteria"/>
</dbReference>
<dbReference type="Gene3D" id="3.40.50.1390">
    <property type="entry name" value="Resolvase, N-terminal catalytic domain"/>
    <property type="match status" value="1"/>
</dbReference>
<dbReference type="SUPFAM" id="SSF53041">
    <property type="entry name" value="Resolvase-like"/>
    <property type="match status" value="1"/>
</dbReference>
<dbReference type="OrthoDB" id="9797501at2"/>
<keyword evidence="4" id="KW-0238">DNA-binding</keyword>
<dbReference type="InterPro" id="IPR036162">
    <property type="entry name" value="Resolvase-like_N_sf"/>
</dbReference>
<dbReference type="FunFam" id="3.40.50.1390:FF:000001">
    <property type="entry name" value="DNA recombinase"/>
    <property type="match status" value="1"/>
</dbReference>
<name>A0A0W0YS07_9GAMM</name>
<dbReference type="CDD" id="cd03768">
    <property type="entry name" value="SR_ResInv"/>
    <property type="match status" value="1"/>
</dbReference>
<dbReference type="PATRIC" id="fig|28087.4.peg.591"/>
<dbReference type="InterPro" id="IPR006119">
    <property type="entry name" value="Resolv_N"/>
</dbReference>
<dbReference type="Gene3D" id="1.10.10.60">
    <property type="entry name" value="Homeodomain-like"/>
    <property type="match status" value="1"/>
</dbReference>
<dbReference type="GO" id="GO:0000150">
    <property type="term" value="F:DNA strand exchange activity"/>
    <property type="evidence" value="ECO:0007669"/>
    <property type="project" value="UniProtKB-KW"/>
</dbReference>
<dbReference type="InterPro" id="IPR006120">
    <property type="entry name" value="Resolvase_HTH_dom"/>
</dbReference>
<evidence type="ECO:0000256" key="1">
    <source>
        <dbReference type="ARBA" id="ARBA00009913"/>
    </source>
</evidence>
<dbReference type="EMBL" id="LNYV01000005">
    <property type="protein sequence ID" value="KTD59642.1"/>
    <property type="molecule type" value="Genomic_DNA"/>
</dbReference>
<dbReference type="PANTHER" id="PTHR30461:SF2">
    <property type="entry name" value="SERINE RECOMBINASE PINE-RELATED"/>
    <property type="match status" value="1"/>
</dbReference>
<keyword evidence="2" id="KW-0229">DNA integration</keyword>
<gene>
    <name evidence="7" type="primary">pin</name>
    <name evidence="7" type="ORF">Lsai_0553</name>
</gene>
<comment type="caution">
    <text evidence="7">The sequence shown here is derived from an EMBL/GenBank/DDBJ whole genome shotgun (WGS) entry which is preliminary data.</text>
</comment>
<keyword evidence="3" id="KW-0230">DNA invertase</keyword>
<dbReference type="GO" id="GO:0015074">
    <property type="term" value="P:DNA integration"/>
    <property type="evidence" value="ECO:0007669"/>
    <property type="project" value="UniProtKB-KW"/>
</dbReference>
<dbReference type="PROSITE" id="PS51736">
    <property type="entry name" value="RECOMBINASES_3"/>
    <property type="match status" value="1"/>
</dbReference>
<evidence type="ECO:0000256" key="5">
    <source>
        <dbReference type="ARBA" id="ARBA00023172"/>
    </source>
</evidence>
<dbReference type="PANTHER" id="PTHR30461">
    <property type="entry name" value="DNA-INVERTASE FROM LAMBDOID PROPHAGE"/>
    <property type="match status" value="1"/>
</dbReference>
<accession>A0A0W0YS07</accession>
<organism evidence="7 8">
    <name type="scientific">Legionella sainthelensi</name>
    <dbReference type="NCBI Taxonomy" id="28087"/>
    <lineage>
        <taxon>Bacteria</taxon>
        <taxon>Pseudomonadati</taxon>
        <taxon>Pseudomonadota</taxon>
        <taxon>Gammaproteobacteria</taxon>
        <taxon>Legionellales</taxon>
        <taxon>Legionellaceae</taxon>
        <taxon>Legionella</taxon>
    </lineage>
</organism>
<dbReference type="Proteomes" id="UP000054621">
    <property type="component" value="Unassembled WGS sequence"/>
</dbReference>
<reference evidence="7 8" key="1">
    <citation type="submission" date="2015-11" db="EMBL/GenBank/DDBJ databases">
        <title>Genomic analysis of 38 Legionella species identifies large and diverse effector repertoires.</title>
        <authorList>
            <person name="Burstein D."/>
            <person name="Amaro F."/>
            <person name="Zusman T."/>
            <person name="Lifshitz Z."/>
            <person name="Cohen O."/>
            <person name="Gilbert J.A."/>
            <person name="Pupko T."/>
            <person name="Shuman H.A."/>
            <person name="Segal G."/>
        </authorList>
    </citation>
    <scope>NUCLEOTIDE SEQUENCE [LARGE SCALE GENOMIC DNA]</scope>
    <source>
        <strain evidence="7 8">Mt.St.Helens-4</strain>
    </source>
</reference>
<evidence type="ECO:0000256" key="2">
    <source>
        <dbReference type="ARBA" id="ARBA00022908"/>
    </source>
</evidence>
<evidence type="ECO:0000256" key="4">
    <source>
        <dbReference type="ARBA" id="ARBA00023125"/>
    </source>
</evidence>
<keyword evidence="5" id="KW-0233">DNA recombination</keyword>
<evidence type="ECO:0000259" key="6">
    <source>
        <dbReference type="PROSITE" id="PS51736"/>
    </source>
</evidence>
<proteinExistence type="inferred from homology"/>
<evidence type="ECO:0000313" key="8">
    <source>
        <dbReference type="Proteomes" id="UP000054621"/>
    </source>
</evidence>
<dbReference type="RefSeq" id="WP_027272288.1">
    <property type="nucleotide sequence ID" value="NZ_CAAAJE010000037.1"/>
</dbReference>
<dbReference type="Pfam" id="PF02796">
    <property type="entry name" value="HTH_7"/>
    <property type="match status" value="1"/>
</dbReference>
<dbReference type="SMART" id="SM00857">
    <property type="entry name" value="Resolvase"/>
    <property type="match status" value="1"/>
</dbReference>
<evidence type="ECO:0000313" key="7">
    <source>
        <dbReference type="EMBL" id="KTD59642.1"/>
    </source>
</evidence>